<keyword evidence="3" id="KW-1185">Reference proteome</keyword>
<dbReference type="PANTHER" id="PTHR12121">
    <property type="entry name" value="CARBON CATABOLITE REPRESSOR PROTEIN 4"/>
    <property type="match status" value="1"/>
</dbReference>
<dbReference type="InterPro" id="IPR050410">
    <property type="entry name" value="CCR4/nocturin_mRNA_transcr"/>
</dbReference>
<dbReference type="InterPro" id="IPR005135">
    <property type="entry name" value="Endo/exonuclease/phosphatase"/>
</dbReference>
<accession>A0ABW0W5Z1</accession>
<dbReference type="RefSeq" id="WP_379192276.1">
    <property type="nucleotide sequence ID" value="NZ_JBHSOW010000130.1"/>
</dbReference>
<evidence type="ECO:0000313" key="2">
    <source>
        <dbReference type="EMBL" id="MFC5653577.1"/>
    </source>
</evidence>
<dbReference type="CDD" id="cd09083">
    <property type="entry name" value="EEP-1"/>
    <property type="match status" value="1"/>
</dbReference>
<keyword evidence="2" id="KW-0378">Hydrolase</keyword>
<evidence type="ECO:0000313" key="3">
    <source>
        <dbReference type="Proteomes" id="UP001596047"/>
    </source>
</evidence>
<dbReference type="Pfam" id="PF03372">
    <property type="entry name" value="Exo_endo_phos"/>
    <property type="match status" value="1"/>
</dbReference>
<comment type="caution">
    <text evidence="2">The sequence shown here is derived from an EMBL/GenBank/DDBJ whole genome shotgun (WGS) entry which is preliminary data.</text>
</comment>
<dbReference type="PANTHER" id="PTHR12121:SF36">
    <property type="entry name" value="ENDONUCLEASE_EXONUCLEASE_PHOSPHATASE DOMAIN-CONTAINING PROTEIN"/>
    <property type="match status" value="1"/>
</dbReference>
<keyword evidence="2" id="KW-0255">Endonuclease</keyword>
<feature type="domain" description="Endonuclease/exonuclease/phosphatase" evidence="1">
    <location>
        <begin position="6"/>
        <end position="246"/>
    </location>
</feature>
<dbReference type="EMBL" id="JBHSOW010000130">
    <property type="protein sequence ID" value="MFC5653577.1"/>
    <property type="molecule type" value="Genomic_DNA"/>
</dbReference>
<organism evidence="2 3">
    <name type="scientific">Paenibacillus solisilvae</name>
    <dbReference type="NCBI Taxonomy" id="2486751"/>
    <lineage>
        <taxon>Bacteria</taxon>
        <taxon>Bacillati</taxon>
        <taxon>Bacillota</taxon>
        <taxon>Bacilli</taxon>
        <taxon>Bacillales</taxon>
        <taxon>Paenibacillaceae</taxon>
        <taxon>Paenibacillus</taxon>
    </lineage>
</organism>
<name>A0ABW0W5Z1_9BACL</name>
<protein>
    <submittedName>
        <fullName evidence="2">Endonuclease/exonuclease/phosphatase family protein</fullName>
    </submittedName>
</protein>
<gene>
    <name evidence="2" type="ORF">ACFPYJ_31545</name>
</gene>
<dbReference type="Proteomes" id="UP001596047">
    <property type="component" value="Unassembled WGS sequence"/>
</dbReference>
<dbReference type="GO" id="GO:0004519">
    <property type="term" value="F:endonuclease activity"/>
    <property type="evidence" value="ECO:0007669"/>
    <property type="project" value="UniProtKB-KW"/>
</dbReference>
<evidence type="ECO:0000259" key="1">
    <source>
        <dbReference type="Pfam" id="PF03372"/>
    </source>
</evidence>
<sequence>MELKVMTFNLRINVKQDGANAWPNRVKEAAEVIKESGASIICTQEGSYMMLKELEGLLPEYAWIGEGRQGGQEDEHCAIFYLRKRLEAVQSGTFGLSEYPEQLGYMSWNTACPRICTWAQLRNSDGQHFYIFNTHLDHMSSEARTKGIRLVMERISRLCSESGIQAVLAGDFNSNPESDVISTLKESDLINVYTALSGMMVGSTYHGFEGGEEGEPIDYIYVTGGVQIASVHINRRKYNGRYPSDHYPVTAELSFT</sequence>
<reference evidence="3" key="1">
    <citation type="journal article" date="2019" name="Int. J. Syst. Evol. Microbiol.">
        <title>The Global Catalogue of Microorganisms (GCM) 10K type strain sequencing project: providing services to taxonomists for standard genome sequencing and annotation.</title>
        <authorList>
            <consortium name="The Broad Institute Genomics Platform"/>
            <consortium name="The Broad Institute Genome Sequencing Center for Infectious Disease"/>
            <person name="Wu L."/>
            <person name="Ma J."/>
        </authorList>
    </citation>
    <scope>NUCLEOTIDE SEQUENCE [LARGE SCALE GENOMIC DNA]</scope>
    <source>
        <strain evidence="3">CGMCC 1.3240</strain>
    </source>
</reference>
<dbReference type="SUPFAM" id="SSF56219">
    <property type="entry name" value="DNase I-like"/>
    <property type="match status" value="1"/>
</dbReference>
<keyword evidence="2" id="KW-0540">Nuclease</keyword>
<dbReference type="Gene3D" id="3.60.10.10">
    <property type="entry name" value="Endonuclease/exonuclease/phosphatase"/>
    <property type="match status" value="1"/>
</dbReference>
<proteinExistence type="predicted"/>
<dbReference type="InterPro" id="IPR036691">
    <property type="entry name" value="Endo/exonu/phosph_ase_sf"/>
</dbReference>